<protein>
    <submittedName>
        <fullName evidence="2">Stage III sporulation protein AF</fullName>
    </submittedName>
</protein>
<evidence type="ECO:0000313" key="3">
    <source>
        <dbReference type="Proteomes" id="UP000233375"/>
    </source>
</evidence>
<evidence type="ECO:0000313" key="2">
    <source>
        <dbReference type="EMBL" id="PKG25684.1"/>
    </source>
</evidence>
<keyword evidence="1" id="KW-0472">Membrane</keyword>
<keyword evidence="1" id="KW-0812">Transmembrane</keyword>
<evidence type="ECO:0000256" key="1">
    <source>
        <dbReference type="SAM" id="Phobius"/>
    </source>
</evidence>
<feature type="transmembrane region" description="Helical" evidence="1">
    <location>
        <begin position="6"/>
        <end position="25"/>
    </location>
</feature>
<dbReference type="RefSeq" id="WP_101174963.1">
    <property type="nucleotide sequence ID" value="NZ_PISE01000001.1"/>
</dbReference>
<name>A0A2N0Z873_9BACI</name>
<organism evidence="2 3">
    <name type="scientific">Niallia nealsonii</name>
    <dbReference type="NCBI Taxonomy" id="115979"/>
    <lineage>
        <taxon>Bacteria</taxon>
        <taxon>Bacillati</taxon>
        <taxon>Bacillota</taxon>
        <taxon>Bacilli</taxon>
        <taxon>Bacillales</taxon>
        <taxon>Bacillaceae</taxon>
        <taxon>Niallia</taxon>
    </lineage>
</organism>
<dbReference type="OrthoDB" id="2375554at2"/>
<comment type="caution">
    <text evidence="2">The sequence shown here is derived from an EMBL/GenBank/DDBJ whole genome shotgun (WGS) entry which is preliminary data.</text>
</comment>
<gene>
    <name evidence="2" type="primary">spoIIIAF</name>
    <name evidence="2" type="ORF">CWS01_00185</name>
</gene>
<keyword evidence="3" id="KW-1185">Reference proteome</keyword>
<dbReference type="AlphaFoldDB" id="A0A2N0Z873"/>
<accession>A0A2N0Z873</accession>
<keyword evidence="1" id="KW-1133">Transmembrane helix</keyword>
<proteinExistence type="predicted"/>
<sequence>MSFITEWVTNIILFVLLATVVDMLLPNSSFQKYAKMVAGLLLITVILTPVFKLVNHDFEDVVAQATFKNSDEKNIKNSMELQKKEIQASLDEYTLNKMAVQMKEDANKELVNQYGIEIETLSITVDKGSEKSFPENLEKLVISLKPGDGEQNENAVEAVKTVDINTQNPDSPKSDQLQVDTDSITSFLANKWDVKDENIDIVTEGGESETNG</sequence>
<dbReference type="Proteomes" id="UP000233375">
    <property type="component" value="Unassembled WGS sequence"/>
</dbReference>
<feature type="transmembrane region" description="Helical" evidence="1">
    <location>
        <begin position="37"/>
        <end position="54"/>
    </location>
</feature>
<dbReference type="Pfam" id="PF09581">
    <property type="entry name" value="Spore_III_AF"/>
    <property type="match status" value="1"/>
</dbReference>
<dbReference type="EMBL" id="PISE01000001">
    <property type="protein sequence ID" value="PKG25684.1"/>
    <property type="molecule type" value="Genomic_DNA"/>
</dbReference>
<reference evidence="2 3" key="1">
    <citation type="journal article" date="2003" name="Int. J. Syst. Evol. Microbiol.">
        <title>Bacillus nealsonii sp. nov., isolated from a spacecraft-assembly facility, whose spores are gamma-radiation resistant.</title>
        <authorList>
            <person name="Venkateswaran K."/>
            <person name="Kempf M."/>
            <person name="Chen F."/>
            <person name="Satomi M."/>
            <person name="Nicholson W."/>
            <person name="Kern R."/>
        </authorList>
    </citation>
    <scope>NUCLEOTIDE SEQUENCE [LARGE SCALE GENOMIC DNA]</scope>
    <source>
        <strain evidence="2 3">FO-92</strain>
    </source>
</reference>
<dbReference type="NCBIfam" id="TIGR02896">
    <property type="entry name" value="spore_III_AF"/>
    <property type="match status" value="1"/>
</dbReference>
<dbReference type="InterPro" id="IPR014245">
    <property type="entry name" value="Spore_III_AF"/>
</dbReference>